<evidence type="ECO:0000259" key="1">
    <source>
        <dbReference type="SMART" id="SM00849"/>
    </source>
</evidence>
<dbReference type="GO" id="GO:0016787">
    <property type="term" value="F:hydrolase activity"/>
    <property type="evidence" value="ECO:0007669"/>
    <property type="project" value="UniProtKB-KW"/>
</dbReference>
<evidence type="ECO:0000313" key="2">
    <source>
        <dbReference type="EMBL" id="RXR22095.1"/>
    </source>
</evidence>
<organism evidence="3 4">
    <name type="scientific">Oerskovia turbata</name>
    <dbReference type="NCBI Taxonomy" id="1713"/>
    <lineage>
        <taxon>Bacteria</taxon>
        <taxon>Bacillati</taxon>
        <taxon>Actinomycetota</taxon>
        <taxon>Actinomycetes</taxon>
        <taxon>Micrococcales</taxon>
        <taxon>Cellulomonadaceae</taxon>
        <taxon>Oerskovia</taxon>
    </lineage>
</organism>
<accession>A0A4Q1KPU0</accession>
<dbReference type="InterPro" id="IPR036866">
    <property type="entry name" value="RibonucZ/Hydroxyglut_hydro"/>
</dbReference>
<keyword evidence="3" id="KW-0378">Hydrolase</keyword>
<dbReference type="EMBL" id="SDJR01000014">
    <property type="protein sequence ID" value="RXR22095.1"/>
    <property type="molecule type" value="Genomic_DNA"/>
</dbReference>
<feature type="domain" description="Metallo-beta-lactamase" evidence="1">
    <location>
        <begin position="32"/>
        <end position="214"/>
    </location>
</feature>
<dbReference type="EMBL" id="SDJQ01000021">
    <property type="protein sequence ID" value="RXR32011.1"/>
    <property type="molecule type" value="Genomic_DNA"/>
</dbReference>
<dbReference type="Proteomes" id="UP000290517">
    <property type="component" value="Unassembled WGS sequence"/>
</dbReference>
<proteinExistence type="predicted"/>
<dbReference type="STRING" id="1713.GCA_000718325_02975"/>
<dbReference type="PANTHER" id="PTHR46233:SF1">
    <property type="entry name" value="CONSERVED PROTEIN"/>
    <property type="match status" value="1"/>
</dbReference>
<evidence type="ECO:0000313" key="4">
    <source>
        <dbReference type="Proteomes" id="UP000289805"/>
    </source>
</evidence>
<dbReference type="CDD" id="cd06262">
    <property type="entry name" value="metallo-hydrolase-like_MBL-fold"/>
    <property type="match status" value="1"/>
</dbReference>
<protein>
    <submittedName>
        <fullName evidence="3">MBL fold metallo-hydrolase</fullName>
    </submittedName>
</protein>
<evidence type="ECO:0000313" key="5">
    <source>
        <dbReference type="Proteomes" id="UP000290517"/>
    </source>
</evidence>
<dbReference type="InterPro" id="IPR051453">
    <property type="entry name" value="MBL_Glyoxalase_II"/>
</dbReference>
<dbReference type="InterPro" id="IPR001279">
    <property type="entry name" value="Metallo-B-lactamas"/>
</dbReference>
<dbReference type="SUPFAM" id="SSF56281">
    <property type="entry name" value="Metallo-hydrolase/oxidoreductase"/>
    <property type="match status" value="1"/>
</dbReference>
<dbReference type="OrthoDB" id="2971563at2"/>
<reference evidence="4 5" key="1">
    <citation type="submission" date="2019-01" db="EMBL/GenBank/DDBJ databases">
        <title>Oerskovia turbata Genome sequencing and assembly.</title>
        <authorList>
            <person name="Dou T."/>
        </authorList>
    </citation>
    <scope>NUCLEOTIDE SEQUENCE [LARGE SCALE GENOMIC DNA]</scope>
    <source>
        <strain evidence="3 4">JCM12123</strain>
        <strain evidence="2 5">JCM3160</strain>
    </source>
</reference>
<dbReference type="Gene3D" id="3.60.15.10">
    <property type="entry name" value="Ribonuclease Z/Hydroxyacylglutathione hydrolase-like"/>
    <property type="match status" value="1"/>
</dbReference>
<gene>
    <name evidence="2" type="ORF">EQW73_17095</name>
    <name evidence="3" type="ORF">EQW78_15485</name>
</gene>
<name>A0A4Q1KPU0_9CELL</name>
<dbReference type="Proteomes" id="UP000289805">
    <property type="component" value="Unassembled WGS sequence"/>
</dbReference>
<sequence>MGYTGDVTVAGPSDLRVLDEVEVRKLAVGPSGNNAYLLTCRRSGAQLLVDAAAEPDRLLELVRDGSPTARLDLVVTTHRHLDHIGALASIEATTGAQLAAGAPDVDAITEATGVGISRPLHDGDTIVLGHLTIEVIALRGHTPGSVTLVYREPEHASAPGAVPGRAHLFTGDSLFPGGVGSTSNDPERFAQLYADVTTRLFDRFDDATWVYAGHGADTTLGAERPHLDEWRERGW</sequence>
<keyword evidence="5" id="KW-1185">Reference proteome</keyword>
<dbReference type="RefSeq" id="WP_030152456.1">
    <property type="nucleotide sequence ID" value="NZ_JOFV01000015.1"/>
</dbReference>
<dbReference type="Pfam" id="PF00753">
    <property type="entry name" value="Lactamase_B"/>
    <property type="match status" value="1"/>
</dbReference>
<evidence type="ECO:0000313" key="3">
    <source>
        <dbReference type="EMBL" id="RXR32011.1"/>
    </source>
</evidence>
<comment type="caution">
    <text evidence="3">The sequence shown here is derived from an EMBL/GenBank/DDBJ whole genome shotgun (WGS) entry which is preliminary data.</text>
</comment>
<dbReference type="PANTHER" id="PTHR46233">
    <property type="entry name" value="HYDROXYACYLGLUTATHIONE HYDROLASE GLOC"/>
    <property type="match status" value="1"/>
</dbReference>
<dbReference type="AlphaFoldDB" id="A0A4Q1KPU0"/>
<dbReference type="SMART" id="SM00849">
    <property type="entry name" value="Lactamase_B"/>
    <property type="match status" value="1"/>
</dbReference>